<keyword evidence="1" id="KW-0732">Signal</keyword>
<sequence length="100" mass="11116">MTLKILTKPLLVGLILIVVHPRVLPRHLGGNITGHGHRVLLNCEYQKSVFCIPCGPLGHMLTQRFSGKFVSWKIFFSTKICIITPNELENSKISKIGPAV</sequence>
<accession>A0A7G3AQ13</accession>
<dbReference type="EMBL" id="GITU01004830">
    <property type="protein sequence ID" value="MBC1173533.1"/>
    <property type="molecule type" value="Transcribed_RNA"/>
</dbReference>
<organism evidence="2">
    <name type="scientific">Lutzomyia longipalpis</name>
    <name type="common">Sand fly</name>
    <dbReference type="NCBI Taxonomy" id="7200"/>
    <lineage>
        <taxon>Eukaryota</taxon>
        <taxon>Metazoa</taxon>
        <taxon>Ecdysozoa</taxon>
        <taxon>Arthropoda</taxon>
        <taxon>Hexapoda</taxon>
        <taxon>Insecta</taxon>
        <taxon>Pterygota</taxon>
        <taxon>Neoptera</taxon>
        <taxon>Endopterygota</taxon>
        <taxon>Diptera</taxon>
        <taxon>Nematocera</taxon>
        <taxon>Psychodoidea</taxon>
        <taxon>Psychodidae</taxon>
        <taxon>Lutzomyia</taxon>
        <taxon>Lutzomyia</taxon>
    </lineage>
</organism>
<proteinExistence type="predicted"/>
<reference evidence="2" key="1">
    <citation type="journal article" date="2020" name="BMC">
        <title>Leishmania infection induces a limited differential gene expression in the sand fly midgut.</title>
        <authorList>
            <person name="Coutinho-Abreu I.V."/>
            <person name="Serafim T.D."/>
            <person name="Meneses C."/>
            <person name="Kamhawi S."/>
            <person name="Oliveira F."/>
            <person name="Valenzuela J.G."/>
        </authorList>
    </citation>
    <scope>NUCLEOTIDE SEQUENCE</scope>
    <source>
        <strain evidence="2">Jacobina</strain>
        <tissue evidence="2">Midgut</tissue>
    </source>
</reference>
<name>A0A7G3AQ13_LUTLO</name>
<feature type="signal peptide" evidence="1">
    <location>
        <begin position="1"/>
        <end position="25"/>
    </location>
</feature>
<dbReference type="AlphaFoldDB" id="A0A7G3AQ13"/>
<protein>
    <submittedName>
        <fullName evidence="2">Putative secreted protein</fullName>
    </submittedName>
</protein>
<feature type="chain" id="PRO_5028842630" evidence="1">
    <location>
        <begin position="26"/>
        <end position="100"/>
    </location>
</feature>
<dbReference type="VEuPathDB" id="VectorBase:LLONM1_001277"/>
<evidence type="ECO:0000256" key="1">
    <source>
        <dbReference type="SAM" id="SignalP"/>
    </source>
</evidence>
<evidence type="ECO:0000313" key="2">
    <source>
        <dbReference type="EMBL" id="MBC1173533.1"/>
    </source>
</evidence>